<dbReference type="Proteomes" id="UP001500167">
    <property type="component" value="Unassembled WGS sequence"/>
</dbReference>
<keyword evidence="1" id="KW-0812">Transmembrane</keyword>
<organism evidence="2 3">
    <name type="scientific">Sphingobacterium ginsenosidimutans</name>
    <dbReference type="NCBI Taxonomy" id="687845"/>
    <lineage>
        <taxon>Bacteria</taxon>
        <taxon>Pseudomonadati</taxon>
        <taxon>Bacteroidota</taxon>
        <taxon>Sphingobacteriia</taxon>
        <taxon>Sphingobacteriales</taxon>
        <taxon>Sphingobacteriaceae</taxon>
        <taxon>Sphingobacterium</taxon>
    </lineage>
</organism>
<feature type="transmembrane region" description="Helical" evidence="1">
    <location>
        <begin position="44"/>
        <end position="62"/>
    </location>
</feature>
<proteinExistence type="predicted"/>
<evidence type="ECO:0000313" key="3">
    <source>
        <dbReference type="Proteomes" id="UP001500167"/>
    </source>
</evidence>
<name>A0ABP8AKM6_9SPHI</name>
<sequence length="90" mass="10338">MTSSTGLKKYNGESQINKVHFIYYILRPFMVIGTAYAVRCKAVFLFEIHVGVTFVSIQGIKFQKQQKALKFTTNYRSAGIIPCWINKQNI</sequence>
<evidence type="ECO:0000313" key="2">
    <source>
        <dbReference type="EMBL" id="GAA4185568.1"/>
    </source>
</evidence>
<dbReference type="EMBL" id="BAAAZK010000009">
    <property type="protein sequence ID" value="GAA4185568.1"/>
    <property type="molecule type" value="Genomic_DNA"/>
</dbReference>
<gene>
    <name evidence="2" type="ORF">GCM10022218_47540</name>
</gene>
<keyword evidence="3" id="KW-1185">Reference proteome</keyword>
<accession>A0ABP8AKM6</accession>
<reference evidence="3" key="1">
    <citation type="journal article" date="2019" name="Int. J. Syst. Evol. Microbiol.">
        <title>The Global Catalogue of Microorganisms (GCM) 10K type strain sequencing project: providing services to taxonomists for standard genome sequencing and annotation.</title>
        <authorList>
            <consortium name="The Broad Institute Genomics Platform"/>
            <consortium name="The Broad Institute Genome Sequencing Center for Infectious Disease"/>
            <person name="Wu L."/>
            <person name="Ma J."/>
        </authorList>
    </citation>
    <scope>NUCLEOTIDE SEQUENCE [LARGE SCALE GENOMIC DNA]</scope>
    <source>
        <strain evidence="3">JCM 16722</strain>
    </source>
</reference>
<keyword evidence="1" id="KW-0472">Membrane</keyword>
<protein>
    <submittedName>
        <fullName evidence="2">Uncharacterized protein</fullName>
    </submittedName>
</protein>
<feature type="transmembrane region" description="Helical" evidence="1">
    <location>
        <begin position="21"/>
        <end position="38"/>
    </location>
</feature>
<evidence type="ECO:0000256" key="1">
    <source>
        <dbReference type="SAM" id="Phobius"/>
    </source>
</evidence>
<keyword evidence="1" id="KW-1133">Transmembrane helix</keyword>
<comment type="caution">
    <text evidence="2">The sequence shown here is derived from an EMBL/GenBank/DDBJ whole genome shotgun (WGS) entry which is preliminary data.</text>
</comment>